<sequence length="503" mass="55113">MSSHVVVISTDLRRATVKVGPGTYLIDVLEEACRKLNLSSDKYLVRHKQKQIDLSAPFRTSGLVAGAKLELVQKSKTPSAIQVGLQVPADGKSIPGGRLVHKFPSNLSLWKILRQFESGDASTGMSLNFTARGVAKITDGTSSGGGQLYYEAPVLNIVGREFTSFIDLQKTLSQLGYNSGSVLMRLTYRRTDQTLFKAMEEIGRLFQDTEFENRAADSSETSKAESASVDAPAAEETAMGDMTADGNQSPETETLATTPSQPADGQNQNEDQTDLDPEGSKETDSYKPVNVFLAPSSTVPAATLASVSESDFTPSIAHAQLHQTRLQENSRNKRLLSDKEIGEKAAAEEAKVAAVKSVLIKVRFPDNTSSDWEIGPSTTGSFLYEAVRHVMANKNESFRLVLPGTKEVIKDTESNKNRLVRDYKLSGRVLINLVWEDSVKAEVRRQPFLQATVAQTAQDIRVPDIPQVNDEDETPLSTFQPKEEKKGDGVAKKLPKWFKMGKK</sequence>
<evidence type="ECO:0000313" key="1">
    <source>
        <dbReference type="EMBL" id="KAI9902943.1"/>
    </source>
</evidence>
<dbReference type="Proteomes" id="UP001163324">
    <property type="component" value="Chromosome 2"/>
</dbReference>
<protein>
    <submittedName>
        <fullName evidence="1">Uncharacterized protein</fullName>
    </submittedName>
</protein>
<name>A0ACC0VB00_9HYPO</name>
<gene>
    <name evidence="1" type="ORF">N3K66_002295</name>
</gene>
<dbReference type="EMBL" id="CM047941">
    <property type="protein sequence ID" value="KAI9902943.1"/>
    <property type="molecule type" value="Genomic_DNA"/>
</dbReference>
<accession>A0ACC0VB00</accession>
<proteinExistence type="predicted"/>
<evidence type="ECO:0000313" key="2">
    <source>
        <dbReference type="Proteomes" id="UP001163324"/>
    </source>
</evidence>
<reference evidence="1" key="1">
    <citation type="submission" date="2022-10" db="EMBL/GenBank/DDBJ databases">
        <title>Complete Genome of Trichothecium roseum strain YXFP-22015, a Plant Pathogen Isolated from Citrus.</title>
        <authorList>
            <person name="Wang Y."/>
            <person name="Zhu L."/>
        </authorList>
    </citation>
    <scope>NUCLEOTIDE SEQUENCE</scope>
    <source>
        <strain evidence="1">YXFP-22015</strain>
    </source>
</reference>
<comment type="caution">
    <text evidence="1">The sequence shown here is derived from an EMBL/GenBank/DDBJ whole genome shotgun (WGS) entry which is preliminary data.</text>
</comment>
<keyword evidence="2" id="KW-1185">Reference proteome</keyword>
<organism evidence="1 2">
    <name type="scientific">Trichothecium roseum</name>
    <dbReference type="NCBI Taxonomy" id="47278"/>
    <lineage>
        <taxon>Eukaryota</taxon>
        <taxon>Fungi</taxon>
        <taxon>Dikarya</taxon>
        <taxon>Ascomycota</taxon>
        <taxon>Pezizomycotina</taxon>
        <taxon>Sordariomycetes</taxon>
        <taxon>Hypocreomycetidae</taxon>
        <taxon>Hypocreales</taxon>
        <taxon>Hypocreales incertae sedis</taxon>
        <taxon>Trichothecium</taxon>
    </lineage>
</organism>